<evidence type="ECO:0000313" key="2">
    <source>
        <dbReference type="EMBL" id="JAH67126.1"/>
    </source>
</evidence>
<organism evidence="2">
    <name type="scientific">Anguilla anguilla</name>
    <name type="common">European freshwater eel</name>
    <name type="synonym">Muraena anguilla</name>
    <dbReference type="NCBI Taxonomy" id="7936"/>
    <lineage>
        <taxon>Eukaryota</taxon>
        <taxon>Metazoa</taxon>
        <taxon>Chordata</taxon>
        <taxon>Craniata</taxon>
        <taxon>Vertebrata</taxon>
        <taxon>Euteleostomi</taxon>
        <taxon>Actinopterygii</taxon>
        <taxon>Neopterygii</taxon>
        <taxon>Teleostei</taxon>
        <taxon>Anguilliformes</taxon>
        <taxon>Anguillidae</taxon>
        <taxon>Anguilla</taxon>
    </lineage>
</organism>
<protein>
    <submittedName>
        <fullName evidence="2">Uncharacterized protein</fullName>
    </submittedName>
</protein>
<accession>A0A0E9UMZ2</accession>
<feature type="compositionally biased region" description="Basic and acidic residues" evidence="1">
    <location>
        <begin position="8"/>
        <end position="25"/>
    </location>
</feature>
<evidence type="ECO:0000256" key="1">
    <source>
        <dbReference type="SAM" id="MobiDB-lite"/>
    </source>
</evidence>
<feature type="region of interest" description="Disordered" evidence="1">
    <location>
        <begin position="1"/>
        <end position="25"/>
    </location>
</feature>
<reference evidence="2" key="2">
    <citation type="journal article" date="2015" name="Fish Shellfish Immunol.">
        <title>Early steps in the European eel (Anguilla anguilla)-Vibrio vulnificus interaction in the gills: Role of the RtxA13 toxin.</title>
        <authorList>
            <person name="Callol A."/>
            <person name="Pajuelo D."/>
            <person name="Ebbesson L."/>
            <person name="Teles M."/>
            <person name="MacKenzie S."/>
            <person name="Amaro C."/>
        </authorList>
    </citation>
    <scope>NUCLEOTIDE SEQUENCE</scope>
</reference>
<proteinExistence type="predicted"/>
<sequence>MSLKAVMKKREEALPSRREQPFTKS</sequence>
<dbReference type="EMBL" id="GBXM01041451">
    <property type="protein sequence ID" value="JAH67126.1"/>
    <property type="molecule type" value="Transcribed_RNA"/>
</dbReference>
<reference evidence="2" key="1">
    <citation type="submission" date="2014-11" db="EMBL/GenBank/DDBJ databases">
        <authorList>
            <person name="Amaro Gonzalez C."/>
        </authorList>
    </citation>
    <scope>NUCLEOTIDE SEQUENCE</scope>
</reference>
<dbReference type="AlphaFoldDB" id="A0A0E9UMZ2"/>
<name>A0A0E9UMZ2_ANGAN</name>